<dbReference type="AlphaFoldDB" id="A0A0C9YQT1"/>
<dbReference type="EMBL" id="KN833865">
    <property type="protein sequence ID" value="KIK16174.1"/>
    <property type="molecule type" value="Genomic_DNA"/>
</dbReference>
<gene>
    <name evidence="1" type="ORF">PISMIDRAFT_275970</name>
</gene>
<sequence>MRSTEGVRKIVEDTHAGLSHRFSSHGIQLTIIGLGMLSGRLSFSSKAIPPFLAIRCAKSTVRPCIHTLLTSRSNILINNTAPYALLAHIFLQERN</sequence>
<evidence type="ECO:0000313" key="1">
    <source>
        <dbReference type="EMBL" id="KIK16174.1"/>
    </source>
</evidence>
<accession>A0A0C9YQT1</accession>
<reference evidence="1 2" key="1">
    <citation type="submission" date="2014-04" db="EMBL/GenBank/DDBJ databases">
        <authorList>
            <consortium name="DOE Joint Genome Institute"/>
            <person name="Kuo A."/>
            <person name="Kohler A."/>
            <person name="Costa M.D."/>
            <person name="Nagy L.G."/>
            <person name="Floudas D."/>
            <person name="Copeland A."/>
            <person name="Barry K.W."/>
            <person name="Cichocki N."/>
            <person name="Veneault-Fourrey C."/>
            <person name="LaButti K."/>
            <person name="Lindquist E.A."/>
            <person name="Lipzen A."/>
            <person name="Lundell T."/>
            <person name="Morin E."/>
            <person name="Murat C."/>
            <person name="Sun H."/>
            <person name="Tunlid A."/>
            <person name="Henrissat B."/>
            <person name="Grigoriev I.V."/>
            <person name="Hibbett D.S."/>
            <person name="Martin F."/>
            <person name="Nordberg H.P."/>
            <person name="Cantor M.N."/>
            <person name="Hua S.X."/>
        </authorList>
    </citation>
    <scope>NUCLEOTIDE SEQUENCE [LARGE SCALE GENOMIC DNA]</scope>
    <source>
        <strain evidence="1 2">441</strain>
    </source>
</reference>
<dbReference type="OrthoDB" id="2709119at2759"/>
<evidence type="ECO:0000313" key="2">
    <source>
        <dbReference type="Proteomes" id="UP000054018"/>
    </source>
</evidence>
<organism evidence="1 2">
    <name type="scientific">Pisolithus microcarpus 441</name>
    <dbReference type="NCBI Taxonomy" id="765257"/>
    <lineage>
        <taxon>Eukaryota</taxon>
        <taxon>Fungi</taxon>
        <taxon>Dikarya</taxon>
        <taxon>Basidiomycota</taxon>
        <taxon>Agaricomycotina</taxon>
        <taxon>Agaricomycetes</taxon>
        <taxon>Agaricomycetidae</taxon>
        <taxon>Boletales</taxon>
        <taxon>Sclerodermatineae</taxon>
        <taxon>Pisolithaceae</taxon>
        <taxon>Pisolithus</taxon>
    </lineage>
</organism>
<dbReference type="HOGENOM" id="CLU_2373578_0_0_1"/>
<protein>
    <submittedName>
        <fullName evidence="1">Uncharacterized protein</fullName>
    </submittedName>
</protein>
<name>A0A0C9YQT1_9AGAM</name>
<proteinExistence type="predicted"/>
<keyword evidence="2" id="KW-1185">Reference proteome</keyword>
<reference evidence="2" key="2">
    <citation type="submission" date="2015-01" db="EMBL/GenBank/DDBJ databases">
        <title>Evolutionary Origins and Diversification of the Mycorrhizal Mutualists.</title>
        <authorList>
            <consortium name="DOE Joint Genome Institute"/>
            <consortium name="Mycorrhizal Genomics Consortium"/>
            <person name="Kohler A."/>
            <person name="Kuo A."/>
            <person name="Nagy L.G."/>
            <person name="Floudas D."/>
            <person name="Copeland A."/>
            <person name="Barry K.W."/>
            <person name="Cichocki N."/>
            <person name="Veneault-Fourrey C."/>
            <person name="LaButti K."/>
            <person name="Lindquist E.A."/>
            <person name="Lipzen A."/>
            <person name="Lundell T."/>
            <person name="Morin E."/>
            <person name="Murat C."/>
            <person name="Riley R."/>
            <person name="Ohm R."/>
            <person name="Sun H."/>
            <person name="Tunlid A."/>
            <person name="Henrissat B."/>
            <person name="Grigoriev I.V."/>
            <person name="Hibbett D.S."/>
            <person name="Martin F."/>
        </authorList>
    </citation>
    <scope>NUCLEOTIDE SEQUENCE [LARGE SCALE GENOMIC DNA]</scope>
    <source>
        <strain evidence="2">441</strain>
    </source>
</reference>
<dbReference type="Proteomes" id="UP000054018">
    <property type="component" value="Unassembled WGS sequence"/>
</dbReference>